<feature type="compositionally biased region" description="Polar residues" evidence="1">
    <location>
        <begin position="359"/>
        <end position="380"/>
    </location>
</feature>
<sequence>MSLKRPLDVEELHSKRLKESCELRPPVLPINPLQRLDLFKKRQRWRRSQLYSARRSSTMVKRKQGSTASSSDMKDVCVQTDFVPELKSHTLTIDKSVAVKDAERKLAGVYSGLLTYEPQEIHEPKVKFIEDKKTAPILLQADKVLQVDKIASGPSAGFNFLDKVDQKIEEVRQHEDGGSAQVVKSINFGSEAKKPSLFGKEEAVKEPTLSFKALDNKTETASSSKPVSINETSKPSFNFGVSKDSTSKPEQPSLFSKEKESSVPSFNFGGSKSAETPSFNFGAKTLASSAVPSGTTSTEKKSEAAAGFSSGVSKPEEKKDATLFGSVKPDGQKEASTFSAFNFAGASSTSNTASAFNFGGSQPQNPASVFGQSNNNNSAFQFGGATANSSAPGSAFGGSGSVTPAFGGTPQPSMPQAQAQAPQFNTQGNVNFNFAGANTDPSSVFGTVNQGAFATSTPGASTPTPRAVQGRKIAQMRQRRR</sequence>
<feature type="compositionally biased region" description="Low complexity" evidence="1">
    <location>
        <begin position="410"/>
        <end position="423"/>
    </location>
</feature>
<feature type="compositionally biased region" description="Polar residues" evidence="1">
    <location>
        <begin position="219"/>
        <end position="236"/>
    </location>
</feature>
<dbReference type="RefSeq" id="XP_020070041.1">
    <property type="nucleotide sequence ID" value="XM_020213722.1"/>
</dbReference>
<evidence type="ECO:0000256" key="1">
    <source>
        <dbReference type="SAM" id="MobiDB-lite"/>
    </source>
</evidence>
<feature type="compositionally biased region" description="Polar residues" evidence="1">
    <location>
        <begin position="439"/>
        <end position="450"/>
    </location>
</feature>
<dbReference type="Proteomes" id="UP000094389">
    <property type="component" value="Unassembled WGS sequence"/>
</dbReference>
<feature type="region of interest" description="Disordered" evidence="1">
    <location>
        <begin position="215"/>
        <end position="269"/>
    </location>
</feature>
<accession>A0A1E4S0I4</accession>
<protein>
    <submittedName>
        <fullName evidence="2">Uncharacterized protein</fullName>
    </submittedName>
</protein>
<evidence type="ECO:0000313" key="2">
    <source>
        <dbReference type="EMBL" id="ODV73002.1"/>
    </source>
</evidence>
<proteinExistence type="predicted"/>
<dbReference type="EMBL" id="KV453932">
    <property type="protein sequence ID" value="ODV73002.1"/>
    <property type="molecule type" value="Genomic_DNA"/>
</dbReference>
<feature type="compositionally biased region" description="Polar residues" evidence="1">
    <location>
        <begin position="288"/>
        <end position="297"/>
    </location>
</feature>
<organism evidence="2 3">
    <name type="scientific">Cyberlindnera jadinii (strain ATCC 18201 / CBS 1600 / BCRC 20928 / JCM 3617 / NBRC 0987 / NRRL Y-1542)</name>
    <name type="common">Torula yeast</name>
    <name type="synonym">Candida utilis</name>
    <dbReference type="NCBI Taxonomy" id="983966"/>
    <lineage>
        <taxon>Eukaryota</taxon>
        <taxon>Fungi</taxon>
        <taxon>Dikarya</taxon>
        <taxon>Ascomycota</taxon>
        <taxon>Saccharomycotina</taxon>
        <taxon>Saccharomycetes</taxon>
        <taxon>Phaffomycetales</taxon>
        <taxon>Phaffomycetaceae</taxon>
        <taxon>Cyberlindnera</taxon>
    </lineage>
</organism>
<reference evidence="2 3" key="1">
    <citation type="journal article" date="2016" name="Proc. Natl. Acad. Sci. U.S.A.">
        <title>Comparative genomics of biotechnologically important yeasts.</title>
        <authorList>
            <person name="Riley R."/>
            <person name="Haridas S."/>
            <person name="Wolfe K.H."/>
            <person name="Lopes M.R."/>
            <person name="Hittinger C.T."/>
            <person name="Goeker M."/>
            <person name="Salamov A.A."/>
            <person name="Wisecaver J.H."/>
            <person name="Long T.M."/>
            <person name="Calvey C.H."/>
            <person name="Aerts A.L."/>
            <person name="Barry K.W."/>
            <person name="Choi C."/>
            <person name="Clum A."/>
            <person name="Coughlan A.Y."/>
            <person name="Deshpande S."/>
            <person name="Douglass A.P."/>
            <person name="Hanson S.J."/>
            <person name="Klenk H.-P."/>
            <person name="LaButti K.M."/>
            <person name="Lapidus A."/>
            <person name="Lindquist E.A."/>
            <person name="Lipzen A.M."/>
            <person name="Meier-Kolthoff J.P."/>
            <person name="Ohm R.A."/>
            <person name="Otillar R.P."/>
            <person name="Pangilinan J.L."/>
            <person name="Peng Y."/>
            <person name="Rokas A."/>
            <person name="Rosa C.A."/>
            <person name="Scheuner C."/>
            <person name="Sibirny A.A."/>
            <person name="Slot J.C."/>
            <person name="Stielow J.B."/>
            <person name="Sun H."/>
            <person name="Kurtzman C.P."/>
            <person name="Blackwell M."/>
            <person name="Grigoriev I.V."/>
            <person name="Jeffries T.W."/>
        </authorList>
    </citation>
    <scope>NUCLEOTIDE SEQUENCE [LARGE SCALE GENOMIC DNA]</scope>
    <source>
        <strain evidence="3">ATCC 18201 / CBS 1600 / BCRC 20928 / JCM 3617 / NBRC 0987 / NRRL Y-1542</strain>
    </source>
</reference>
<dbReference type="AlphaFoldDB" id="A0A1E4S0I4"/>
<gene>
    <name evidence="2" type="ORF">CYBJADRAFT_162887</name>
</gene>
<name>A0A1E4S0I4_CYBJN</name>
<dbReference type="GeneID" id="30988118"/>
<evidence type="ECO:0000313" key="3">
    <source>
        <dbReference type="Proteomes" id="UP000094389"/>
    </source>
</evidence>
<feature type="compositionally biased region" description="Low complexity" evidence="1">
    <location>
        <begin position="451"/>
        <end position="465"/>
    </location>
</feature>
<keyword evidence="3" id="KW-1185">Reference proteome</keyword>
<feature type="region of interest" description="Disordered" evidence="1">
    <location>
        <begin position="352"/>
        <end position="481"/>
    </location>
</feature>
<feature type="region of interest" description="Disordered" evidence="1">
    <location>
        <begin position="288"/>
        <end position="331"/>
    </location>
</feature>